<dbReference type="RefSeq" id="WP_346823434.1">
    <property type="nucleotide sequence ID" value="NZ_JBDKWZ010000015.1"/>
</dbReference>
<evidence type="ECO:0000313" key="6">
    <source>
        <dbReference type="Proteomes" id="UP001403385"/>
    </source>
</evidence>
<accession>A0AAW9S3E1</accession>
<dbReference type="PROSITE" id="PS50949">
    <property type="entry name" value="HTH_GNTR"/>
    <property type="match status" value="1"/>
</dbReference>
<dbReference type="SUPFAM" id="SSF46785">
    <property type="entry name" value="Winged helix' DNA-binding domain"/>
    <property type="match status" value="1"/>
</dbReference>
<keyword evidence="1" id="KW-0805">Transcription regulation</keyword>
<dbReference type="InterPro" id="IPR011663">
    <property type="entry name" value="UTRA"/>
</dbReference>
<dbReference type="GO" id="GO:0045892">
    <property type="term" value="P:negative regulation of DNA-templated transcription"/>
    <property type="evidence" value="ECO:0007669"/>
    <property type="project" value="TreeGrafter"/>
</dbReference>
<feature type="domain" description="HTH gntR-type" evidence="4">
    <location>
        <begin position="12"/>
        <end position="80"/>
    </location>
</feature>
<evidence type="ECO:0000256" key="2">
    <source>
        <dbReference type="ARBA" id="ARBA00023125"/>
    </source>
</evidence>
<dbReference type="EMBL" id="JBDKWZ010000015">
    <property type="protein sequence ID" value="MEN7550652.1"/>
    <property type="molecule type" value="Genomic_DNA"/>
</dbReference>
<dbReference type="SMART" id="SM00866">
    <property type="entry name" value="UTRA"/>
    <property type="match status" value="1"/>
</dbReference>
<evidence type="ECO:0000313" key="5">
    <source>
        <dbReference type="EMBL" id="MEN7550652.1"/>
    </source>
</evidence>
<dbReference type="PANTHER" id="PTHR44846:SF1">
    <property type="entry name" value="MANNOSYL-D-GLYCERATE TRANSPORT_METABOLISM SYSTEM REPRESSOR MNGR-RELATED"/>
    <property type="match status" value="1"/>
</dbReference>
<dbReference type="Pfam" id="PF00392">
    <property type="entry name" value="GntR"/>
    <property type="match status" value="1"/>
</dbReference>
<keyword evidence="3" id="KW-0804">Transcription</keyword>
<dbReference type="Gene3D" id="3.40.1410.10">
    <property type="entry name" value="Chorismate lyase-like"/>
    <property type="match status" value="1"/>
</dbReference>
<dbReference type="InterPro" id="IPR028978">
    <property type="entry name" value="Chorismate_lyase_/UTRA_dom_sf"/>
</dbReference>
<gene>
    <name evidence="5" type="ORF">AAG747_22220</name>
</gene>
<evidence type="ECO:0000256" key="3">
    <source>
        <dbReference type="ARBA" id="ARBA00023163"/>
    </source>
</evidence>
<dbReference type="PANTHER" id="PTHR44846">
    <property type="entry name" value="MANNOSYL-D-GLYCERATE TRANSPORT/METABOLISM SYSTEM REPRESSOR MNGR-RELATED"/>
    <property type="match status" value="1"/>
</dbReference>
<keyword evidence="6" id="KW-1185">Reference proteome</keyword>
<reference evidence="5 6" key="1">
    <citation type="submission" date="2024-04" db="EMBL/GenBank/DDBJ databases">
        <title>Novel genus in family Flammeovirgaceae.</title>
        <authorList>
            <person name="Nguyen T.H."/>
            <person name="Vuong T.Q."/>
            <person name="Le H."/>
            <person name="Kim S.-G."/>
        </authorList>
    </citation>
    <scope>NUCLEOTIDE SEQUENCE [LARGE SCALE GENOMIC DNA]</scope>
    <source>
        <strain evidence="5 6">JCM 23209</strain>
    </source>
</reference>
<name>A0AAW9S3E1_9BACT</name>
<dbReference type="PRINTS" id="PR00035">
    <property type="entry name" value="HTHGNTR"/>
</dbReference>
<dbReference type="Proteomes" id="UP001403385">
    <property type="component" value="Unassembled WGS sequence"/>
</dbReference>
<dbReference type="InterPro" id="IPR036390">
    <property type="entry name" value="WH_DNA-bd_sf"/>
</dbReference>
<organism evidence="5 6">
    <name type="scientific">Rapidithrix thailandica</name>
    <dbReference type="NCBI Taxonomy" id="413964"/>
    <lineage>
        <taxon>Bacteria</taxon>
        <taxon>Pseudomonadati</taxon>
        <taxon>Bacteroidota</taxon>
        <taxon>Cytophagia</taxon>
        <taxon>Cytophagales</taxon>
        <taxon>Flammeovirgaceae</taxon>
        <taxon>Rapidithrix</taxon>
    </lineage>
</organism>
<dbReference type="CDD" id="cd07377">
    <property type="entry name" value="WHTH_GntR"/>
    <property type="match status" value="1"/>
</dbReference>
<proteinExistence type="predicted"/>
<keyword evidence="2" id="KW-0238">DNA-binding</keyword>
<dbReference type="SMART" id="SM00345">
    <property type="entry name" value="HTH_GNTR"/>
    <property type="match status" value="1"/>
</dbReference>
<dbReference type="GO" id="GO:0003700">
    <property type="term" value="F:DNA-binding transcription factor activity"/>
    <property type="evidence" value="ECO:0007669"/>
    <property type="project" value="InterPro"/>
</dbReference>
<comment type="caution">
    <text evidence="5">The sequence shown here is derived from an EMBL/GenBank/DDBJ whole genome shotgun (WGS) entry which is preliminary data.</text>
</comment>
<evidence type="ECO:0000259" key="4">
    <source>
        <dbReference type="PROSITE" id="PS50949"/>
    </source>
</evidence>
<dbReference type="SUPFAM" id="SSF64288">
    <property type="entry name" value="Chorismate lyase-like"/>
    <property type="match status" value="1"/>
</dbReference>
<dbReference type="Pfam" id="PF07702">
    <property type="entry name" value="UTRA"/>
    <property type="match status" value="1"/>
</dbReference>
<sequence>MKKLKINHKSGVPLHLQVEELLRELIQQPEYQEGKFLPKEVDMANQLGISRNTIRQATNKLVYEGLLIRKKGVGTKVAHSQVNTRLDDWVSFTKEMRKKGLEVINYKIKVAWQKPDEAIASAFEIPEETEVLKVTRLRGTDEGPSLVSESYLHPRIGLTGEEDFNKPLYELLEENFSILVAISKEEISARIANKELADLLEIEEGDPVLHRKRLVCDPGGRPIEYNIVQYRADSFTYSIEIERH</sequence>
<evidence type="ECO:0000256" key="1">
    <source>
        <dbReference type="ARBA" id="ARBA00023015"/>
    </source>
</evidence>
<protein>
    <submittedName>
        <fullName evidence="5">GntR family transcriptional regulator</fullName>
    </submittedName>
</protein>
<dbReference type="InterPro" id="IPR000524">
    <property type="entry name" value="Tscrpt_reg_HTH_GntR"/>
</dbReference>
<dbReference type="InterPro" id="IPR036388">
    <property type="entry name" value="WH-like_DNA-bd_sf"/>
</dbReference>
<dbReference type="Gene3D" id="1.10.10.10">
    <property type="entry name" value="Winged helix-like DNA-binding domain superfamily/Winged helix DNA-binding domain"/>
    <property type="match status" value="1"/>
</dbReference>
<dbReference type="InterPro" id="IPR050679">
    <property type="entry name" value="Bact_HTH_transcr_reg"/>
</dbReference>
<dbReference type="GO" id="GO:0003677">
    <property type="term" value="F:DNA binding"/>
    <property type="evidence" value="ECO:0007669"/>
    <property type="project" value="UniProtKB-KW"/>
</dbReference>
<dbReference type="AlphaFoldDB" id="A0AAW9S3E1"/>